<accession>A0A516PWD3</accession>
<feature type="transmembrane region" description="Helical" evidence="7">
    <location>
        <begin position="46"/>
        <end position="65"/>
    </location>
</feature>
<reference evidence="9 10" key="1">
    <citation type="submission" date="2019-07" db="EMBL/GenBank/DDBJ databases">
        <title>Microlunatus dokdonensis sp. nov. isolated from the rhizospheric soil of the wild plant Elymus tsukushiensis.</title>
        <authorList>
            <person name="Ghim S.-Y."/>
            <person name="Hwang Y.-J."/>
            <person name="Son J.-S."/>
            <person name="Shin J.-H."/>
        </authorList>
    </citation>
    <scope>NUCLEOTIDE SEQUENCE [LARGE SCALE GENOMIC DNA]</scope>
    <source>
        <strain evidence="9 10">KUDC0627</strain>
    </source>
</reference>
<evidence type="ECO:0000259" key="8">
    <source>
        <dbReference type="PROSITE" id="PS51671"/>
    </source>
</evidence>
<keyword evidence="6 7" id="KW-0472">Membrane</keyword>
<organism evidence="9 10">
    <name type="scientific">Microlunatus elymi</name>
    <dbReference type="NCBI Taxonomy" id="2596828"/>
    <lineage>
        <taxon>Bacteria</taxon>
        <taxon>Bacillati</taxon>
        <taxon>Actinomycetota</taxon>
        <taxon>Actinomycetes</taxon>
        <taxon>Propionibacteriales</taxon>
        <taxon>Propionibacteriaceae</taxon>
        <taxon>Microlunatus</taxon>
    </lineage>
</organism>
<name>A0A516PWD3_9ACTN</name>
<evidence type="ECO:0000256" key="6">
    <source>
        <dbReference type="ARBA" id="ARBA00023136"/>
    </source>
</evidence>
<dbReference type="SUPFAM" id="SSF55021">
    <property type="entry name" value="ACT-like"/>
    <property type="match status" value="1"/>
</dbReference>
<evidence type="ECO:0000256" key="4">
    <source>
        <dbReference type="ARBA" id="ARBA00022692"/>
    </source>
</evidence>
<evidence type="ECO:0000256" key="2">
    <source>
        <dbReference type="ARBA" id="ARBA00009298"/>
    </source>
</evidence>
<comment type="subcellular location">
    <subcellularLocation>
        <location evidence="1">Cell membrane</location>
        <topology evidence="1">Multi-pass membrane protein</topology>
    </subcellularLocation>
</comment>
<dbReference type="PANTHER" id="PTHR33778:SF1">
    <property type="entry name" value="MAGNESIUM TRANSPORTER YHID-RELATED"/>
    <property type="match status" value="1"/>
</dbReference>
<evidence type="ECO:0000256" key="1">
    <source>
        <dbReference type="ARBA" id="ARBA00004651"/>
    </source>
</evidence>
<evidence type="ECO:0000313" key="10">
    <source>
        <dbReference type="Proteomes" id="UP000319263"/>
    </source>
</evidence>
<dbReference type="InterPro" id="IPR045865">
    <property type="entry name" value="ACT-like_dom_sf"/>
</dbReference>
<dbReference type="Pfam" id="PF02308">
    <property type="entry name" value="MgtC"/>
    <property type="match status" value="1"/>
</dbReference>
<feature type="domain" description="ACT" evidence="8">
    <location>
        <begin position="163"/>
        <end position="240"/>
    </location>
</feature>
<evidence type="ECO:0000313" key="9">
    <source>
        <dbReference type="EMBL" id="QDP95494.1"/>
    </source>
</evidence>
<feature type="transmembrane region" description="Helical" evidence="7">
    <location>
        <begin position="85"/>
        <end position="103"/>
    </location>
</feature>
<dbReference type="GO" id="GO:0005886">
    <property type="term" value="C:plasma membrane"/>
    <property type="evidence" value="ECO:0007669"/>
    <property type="project" value="UniProtKB-SubCell"/>
</dbReference>
<sequence length="243" mass="26014">MDTAHLILLQTNLQWDLQLERLPELGAALLLSLAIGFERQVRGKQAGVRTHALVGLGSALFMLVSKYGFADLLGVHGVSLDPSRVAAQIVSGIGFLGAGIIVFRSDAVRGLTTAASIWLTAAIGMACGGSLFVLAGVVSAAYFLVILMGPLLHRLSHRKGEAEMQIEYRDGHGLLRDIVEVITQRRWRISRLRTGSHRTDPGYVAVFIAAEGGTDPGDLLDAIASVEGVRSVDWAEDDDDNSS</sequence>
<dbReference type="AlphaFoldDB" id="A0A516PWD3"/>
<dbReference type="KEGG" id="mik:FOE78_05870"/>
<evidence type="ECO:0000256" key="7">
    <source>
        <dbReference type="SAM" id="Phobius"/>
    </source>
</evidence>
<keyword evidence="5 7" id="KW-1133">Transmembrane helix</keyword>
<gene>
    <name evidence="9" type="ORF">FOE78_05870</name>
</gene>
<dbReference type="PROSITE" id="PS51671">
    <property type="entry name" value="ACT"/>
    <property type="match status" value="1"/>
</dbReference>
<dbReference type="PRINTS" id="PR01837">
    <property type="entry name" value="MGTCSAPBPROT"/>
</dbReference>
<keyword evidence="4 7" id="KW-0812">Transmembrane</keyword>
<dbReference type="OrthoDB" id="9811198at2"/>
<keyword evidence="3" id="KW-1003">Cell membrane</keyword>
<comment type="similarity">
    <text evidence="2">Belongs to the MgtC/SapB family.</text>
</comment>
<protein>
    <submittedName>
        <fullName evidence="9">MgtC/SapB family protein</fullName>
    </submittedName>
</protein>
<dbReference type="Proteomes" id="UP000319263">
    <property type="component" value="Chromosome"/>
</dbReference>
<dbReference type="InterPro" id="IPR049177">
    <property type="entry name" value="MgtC_SapB_SrpB_YhiD_N"/>
</dbReference>
<keyword evidence="10" id="KW-1185">Reference proteome</keyword>
<proteinExistence type="inferred from homology"/>
<dbReference type="RefSeq" id="WP_143985466.1">
    <property type="nucleotide sequence ID" value="NZ_CP041692.1"/>
</dbReference>
<dbReference type="PANTHER" id="PTHR33778">
    <property type="entry name" value="PROTEIN MGTC"/>
    <property type="match status" value="1"/>
</dbReference>
<dbReference type="InterPro" id="IPR003416">
    <property type="entry name" value="MgtC/SapB/SrpB/YhiD_fam"/>
</dbReference>
<evidence type="ECO:0000256" key="3">
    <source>
        <dbReference type="ARBA" id="ARBA00022475"/>
    </source>
</evidence>
<dbReference type="InterPro" id="IPR002912">
    <property type="entry name" value="ACT_dom"/>
</dbReference>
<dbReference type="EMBL" id="CP041692">
    <property type="protein sequence ID" value="QDP95494.1"/>
    <property type="molecule type" value="Genomic_DNA"/>
</dbReference>
<evidence type="ECO:0000256" key="5">
    <source>
        <dbReference type="ARBA" id="ARBA00022989"/>
    </source>
</evidence>